<proteinExistence type="predicted"/>
<evidence type="ECO:0000256" key="4">
    <source>
        <dbReference type="ARBA" id="ARBA00022692"/>
    </source>
</evidence>
<dbReference type="GO" id="GO:0016020">
    <property type="term" value="C:membrane"/>
    <property type="evidence" value="ECO:0007669"/>
    <property type="project" value="UniProtKB-SubCell"/>
</dbReference>
<reference evidence="10" key="2">
    <citation type="journal article" date="2007" name="PLoS Biol.">
        <title>Survey sequencing and comparative analysis of the elephant shark (Callorhinchus milii) genome.</title>
        <authorList>
            <person name="Venkatesh B."/>
            <person name="Kirkness E.F."/>
            <person name="Loh Y.H."/>
            <person name="Halpern A.L."/>
            <person name="Lee A.P."/>
            <person name="Johnson J."/>
            <person name="Dandona N."/>
            <person name="Viswanathan L.D."/>
            <person name="Tay A."/>
            <person name="Venter J.C."/>
            <person name="Strausberg R.L."/>
            <person name="Brenner S."/>
        </authorList>
    </citation>
    <scope>NUCLEOTIDE SEQUENCE [LARGE SCALE GENOMIC DNA]</scope>
</reference>
<dbReference type="InterPro" id="IPR028266">
    <property type="entry name" value="TP53I11"/>
</dbReference>
<reference evidence="10" key="1">
    <citation type="journal article" date="2006" name="Science">
        <title>Ancient noncoding elements conserved in the human genome.</title>
        <authorList>
            <person name="Venkatesh B."/>
            <person name="Kirkness E.F."/>
            <person name="Loh Y.H."/>
            <person name="Halpern A.L."/>
            <person name="Lee A.P."/>
            <person name="Johnson J."/>
            <person name="Dandona N."/>
            <person name="Viswanathan L.D."/>
            <person name="Tay A."/>
            <person name="Venter J.C."/>
            <person name="Strausberg R.L."/>
            <person name="Brenner S."/>
        </authorList>
    </citation>
    <scope>NUCLEOTIDE SEQUENCE [LARGE SCALE GENOMIC DNA]</scope>
</reference>
<dbReference type="Proteomes" id="UP000314986">
    <property type="component" value="Unassembled WGS sequence"/>
</dbReference>
<reference evidence="9" key="4">
    <citation type="submission" date="2025-08" db="UniProtKB">
        <authorList>
            <consortium name="Ensembl"/>
        </authorList>
    </citation>
    <scope>IDENTIFICATION</scope>
</reference>
<feature type="transmembrane region" description="Helical" evidence="8">
    <location>
        <begin position="82"/>
        <end position="101"/>
    </location>
</feature>
<dbReference type="Pfam" id="PF14936">
    <property type="entry name" value="p53-inducible11"/>
    <property type="match status" value="1"/>
</dbReference>
<sequence length="146" mass="16017">RAEGAEGTGGLGGSDERRDGRISQVLGNELKFTLYEPFGLRCWQLVSAVLFTLTGILALTFPGTLRGWLYQEESVQSCQTPLRLYGGALLSIGLILINSFYTSEKVIIRWSLQVEAFSATVQCVGVYLRSHLSVGRINTNNNNPCT</sequence>
<evidence type="ECO:0000256" key="5">
    <source>
        <dbReference type="ARBA" id="ARBA00022989"/>
    </source>
</evidence>
<keyword evidence="6 8" id="KW-0472">Membrane</keyword>
<name>A0A4W3H5D1_CALMI</name>
<evidence type="ECO:0000256" key="8">
    <source>
        <dbReference type="SAM" id="Phobius"/>
    </source>
</evidence>
<evidence type="ECO:0000256" key="2">
    <source>
        <dbReference type="ARBA" id="ARBA00019449"/>
    </source>
</evidence>
<evidence type="ECO:0000256" key="3">
    <source>
        <dbReference type="ARBA" id="ARBA00022553"/>
    </source>
</evidence>
<feature type="transmembrane region" description="Helical" evidence="8">
    <location>
        <begin position="43"/>
        <end position="61"/>
    </location>
</feature>
<keyword evidence="10" id="KW-1185">Reference proteome</keyword>
<dbReference type="PANTHER" id="PTHR31584:SF1">
    <property type="entry name" value="TUMOR PROTEIN P53-INDUCIBLE PROTEIN 11"/>
    <property type="match status" value="1"/>
</dbReference>
<organism evidence="9 10">
    <name type="scientific">Callorhinchus milii</name>
    <name type="common">Ghost shark</name>
    <dbReference type="NCBI Taxonomy" id="7868"/>
    <lineage>
        <taxon>Eukaryota</taxon>
        <taxon>Metazoa</taxon>
        <taxon>Chordata</taxon>
        <taxon>Craniata</taxon>
        <taxon>Vertebrata</taxon>
        <taxon>Chondrichthyes</taxon>
        <taxon>Holocephali</taxon>
        <taxon>Chimaeriformes</taxon>
        <taxon>Callorhinchidae</taxon>
        <taxon>Callorhinchus</taxon>
    </lineage>
</organism>
<dbReference type="GeneTree" id="ENSGT00390000017249"/>
<evidence type="ECO:0000256" key="6">
    <source>
        <dbReference type="ARBA" id="ARBA00023136"/>
    </source>
</evidence>
<dbReference type="InParanoid" id="A0A4W3H5D1"/>
<dbReference type="AlphaFoldDB" id="A0A4W3H5D1"/>
<evidence type="ECO:0000256" key="7">
    <source>
        <dbReference type="ARBA" id="ARBA00032100"/>
    </source>
</evidence>
<protein>
    <recommendedName>
        <fullName evidence="2">Tumor protein p53-inducible protein 11</fullName>
    </recommendedName>
    <alternativeName>
        <fullName evidence="7">p53-induced gene 11 protein</fullName>
    </alternativeName>
</protein>
<evidence type="ECO:0000256" key="1">
    <source>
        <dbReference type="ARBA" id="ARBA00004141"/>
    </source>
</evidence>
<dbReference type="Ensembl" id="ENSCMIT00000010835.1">
    <property type="protein sequence ID" value="ENSCMIP00000010560.1"/>
    <property type="gene ID" value="ENSCMIG00000005570.1"/>
</dbReference>
<evidence type="ECO:0000313" key="9">
    <source>
        <dbReference type="Ensembl" id="ENSCMIP00000010560.1"/>
    </source>
</evidence>
<keyword evidence="3" id="KW-0597">Phosphoprotein</keyword>
<keyword evidence="5 8" id="KW-1133">Transmembrane helix</keyword>
<keyword evidence="4 8" id="KW-0812">Transmembrane</keyword>
<accession>A0A4W3H5D1</accession>
<dbReference type="PANTHER" id="PTHR31584">
    <property type="entry name" value="TUMOR PROTEIN P53-INDUCIBLE PROTEIN 11"/>
    <property type="match status" value="1"/>
</dbReference>
<reference evidence="9" key="5">
    <citation type="submission" date="2025-09" db="UniProtKB">
        <authorList>
            <consortium name="Ensembl"/>
        </authorList>
    </citation>
    <scope>IDENTIFICATION</scope>
</reference>
<comment type="subcellular location">
    <subcellularLocation>
        <location evidence="1">Membrane</location>
        <topology evidence="1">Multi-pass membrane protein</topology>
    </subcellularLocation>
</comment>
<reference evidence="10" key="3">
    <citation type="journal article" date="2014" name="Nature">
        <title>Elephant shark genome provides unique insights into gnathostome evolution.</title>
        <authorList>
            <consortium name="International Elephant Shark Genome Sequencing Consortium"/>
            <person name="Venkatesh B."/>
            <person name="Lee A.P."/>
            <person name="Ravi V."/>
            <person name="Maurya A.K."/>
            <person name="Lian M.M."/>
            <person name="Swann J.B."/>
            <person name="Ohta Y."/>
            <person name="Flajnik M.F."/>
            <person name="Sutoh Y."/>
            <person name="Kasahara M."/>
            <person name="Hoon S."/>
            <person name="Gangu V."/>
            <person name="Roy S.W."/>
            <person name="Irimia M."/>
            <person name="Korzh V."/>
            <person name="Kondrychyn I."/>
            <person name="Lim Z.W."/>
            <person name="Tay B.H."/>
            <person name="Tohari S."/>
            <person name="Kong K.W."/>
            <person name="Ho S."/>
            <person name="Lorente-Galdos B."/>
            <person name="Quilez J."/>
            <person name="Marques-Bonet T."/>
            <person name="Raney B.J."/>
            <person name="Ingham P.W."/>
            <person name="Tay A."/>
            <person name="Hillier L.W."/>
            <person name="Minx P."/>
            <person name="Boehm T."/>
            <person name="Wilson R.K."/>
            <person name="Brenner S."/>
            <person name="Warren W.C."/>
        </authorList>
    </citation>
    <scope>NUCLEOTIDE SEQUENCE [LARGE SCALE GENOMIC DNA]</scope>
</reference>
<evidence type="ECO:0000313" key="10">
    <source>
        <dbReference type="Proteomes" id="UP000314986"/>
    </source>
</evidence>